<protein>
    <submittedName>
        <fullName evidence="3">Inositol monophosphatase</fullName>
    </submittedName>
</protein>
<keyword evidence="4" id="KW-1185">Reference proteome</keyword>
<dbReference type="Proteomes" id="UP000193427">
    <property type="component" value="Chromosome"/>
</dbReference>
<evidence type="ECO:0000256" key="2">
    <source>
        <dbReference type="PIRSR" id="PIRSR600760-2"/>
    </source>
</evidence>
<dbReference type="OrthoDB" id="9785695at2"/>
<dbReference type="GO" id="GO:0007165">
    <property type="term" value="P:signal transduction"/>
    <property type="evidence" value="ECO:0007669"/>
    <property type="project" value="TreeGrafter"/>
</dbReference>
<reference evidence="3 4" key="1">
    <citation type="submission" date="2016-04" db="EMBL/GenBank/DDBJ databases">
        <title>Complete genome sequence of natural rubber-degrading, novel Gram-negative bacterium, Rhizobacter gummiphilus strain NS21.</title>
        <authorList>
            <person name="Tabata M."/>
            <person name="Kasai D."/>
            <person name="Fukuda M."/>
        </authorList>
    </citation>
    <scope>NUCLEOTIDE SEQUENCE [LARGE SCALE GENOMIC DNA]</scope>
    <source>
        <strain evidence="3 4">NS21</strain>
    </source>
</reference>
<sequence length="261" mass="27859">MTSLRHDQVTALMRAAAADLIAPRFRRLQQGDAIEKAPGEWVTVVDREVEARLTPALRALVPGSRVVGEEQCAATPELLDQLDDGVVWLVDPLDGTNNFIAGREPLSSMVALLEGGETVAAWMLDPLSGVMHHAERGQGAWRDGERVHAPEGAGLRRAVVKTRFLPEDHKARVAASAGVEVLPGVNCAGAEYPAVAAGGFDAVLYWRTLAWDHAPGTLFVTEAGGHAARLDGTPYRAGDRRPGLLVARSRAVWDTAAAAWG</sequence>
<organism evidence="3 4">
    <name type="scientific">Piscinibacter gummiphilus</name>
    <dbReference type="NCBI Taxonomy" id="946333"/>
    <lineage>
        <taxon>Bacteria</taxon>
        <taxon>Pseudomonadati</taxon>
        <taxon>Pseudomonadota</taxon>
        <taxon>Betaproteobacteria</taxon>
        <taxon>Burkholderiales</taxon>
        <taxon>Sphaerotilaceae</taxon>
        <taxon>Piscinibacter</taxon>
    </lineage>
</organism>
<feature type="binding site" evidence="2">
    <location>
        <position position="94"/>
    </location>
    <ligand>
        <name>Mg(2+)</name>
        <dbReference type="ChEBI" id="CHEBI:18420"/>
        <label>1</label>
        <note>catalytic</note>
    </ligand>
</feature>
<dbReference type="KEGG" id="rgu:A4W93_07400"/>
<dbReference type="Gene3D" id="3.30.540.10">
    <property type="entry name" value="Fructose-1,6-Bisphosphatase, subunit A, domain 1"/>
    <property type="match status" value="1"/>
</dbReference>
<dbReference type="STRING" id="946333.A4W93_07400"/>
<dbReference type="SUPFAM" id="SSF56655">
    <property type="entry name" value="Carbohydrate phosphatase"/>
    <property type="match status" value="1"/>
</dbReference>
<comment type="cofactor">
    <cofactor evidence="2">
        <name>Mg(2+)</name>
        <dbReference type="ChEBI" id="CHEBI:18420"/>
    </cofactor>
</comment>
<keyword evidence="2" id="KW-0460">Magnesium</keyword>
<dbReference type="PRINTS" id="PR00377">
    <property type="entry name" value="IMPHPHTASES"/>
</dbReference>
<evidence type="ECO:0000256" key="1">
    <source>
        <dbReference type="ARBA" id="ARBA00009759"/>
    </source>
</evidence>
<dbReference type="GO" id="GO:0046872">
    <property type="term" value="F:metal ion binding"/>
    <property type="evidence" value="ECO:0007669"/>
    <property type="project" value="UniProtKB-KW"/>
</dbReference>
<evidence type="ECO:0000313" key="3">
    <source>
        <dbReference type="EMBL" id="ARN19751.1"/>
    </source>
</evidence>
<accession>A0A1W6L5Z3</accession>
<keyword evidence="2" id="KW-0479">Metal-binding</keyword>
<proteinExistence type="inferred from homology"/>
<dbReference type="AlphaFoldDB" id="A0A1W6L5Z3"/>
<dbReference type="Pfam" id="PF00459">
    <property type="entry name" value="Inositol_P"/>
    <property type="match status" value="1"/>
</dbReference>
<dbReference type="EMBL" id="CP015118">
    <property type="protein sequence ID" value="ARN19751.1"/>
    <property type="molecule type" value="Genomic_DNA"/>
</dbReference>
<comment type="similarity">
    <text evidence="1">Belongs to the inositol monophosphatase superfamily.</text>
</comment>
<name>A0A1W6L5Z3_9BURK</name>
<feature type="binding site" evidence="2">
    <location>
        <position position="69"/>
    </location>
    <ligand>
        <name>Mg(2+)</name>
        <dbReference type="ChEBI" id="CHEBI:18420"/>
        <label>1</label>
        <note>catalytic</note>
    </ligand>
</feature>
<dbReference type="GO" id="GO:0006020">
    <property type="term" value="P:inositol metabolic process"/>
    <property type="evidence" value="ECO:0007669"/>
    <property type="project" value="TreeGrafter"/>
</dbReference>
<evidence type="ECO:0000313" key="4">
    <source>
        <dbReference type="Proteomes" id="UP000193427"/>
    </source>
</evidence>
<dbReference type="PANTHER" id="PTHR20854:SF4">
    <property type="entry name" value="INOSITOL-1-MONOPHOSPHATASE-RELATED"/>
    <property type="match status" value="1"/>
</dbReference>
<gene>
    <name evidence="3" type="ORF">A4W93_07400</name>
</gene>
<feature type="binding site" evidence="2">
    <location>
        <position position="91"/>
    </location>
    <ligand>
        <name>Mg(2+)</name>
        <dbReference type="ChEBI" id="CHEBI:18420"/>
        <label>1</label>
        <note>catalytic</note>
    </ligand>
</feature>
<feature type="binding site" evidence="2">
    <location>
        <position position="93"/>
    </location>
    <ligand>
        <name>Mg(2+)</name>
        <dbReference type="ChEBI" id="CHEBI:18420"/>
        <label>2</label>
    </ligand>
</feature>
<dbReference type="InterPro" id="IPR000760">
    <property type="entry name" value="Inositol_monophosphatase-like"/>
</dbReference>
<dbReference type="PANTHER" id="PTHR20854">
    <property type="entry name" value="INOSITOL MONOPHOSPHATASE"/>
    <property type="match status" value="1"/>
</dbReference>
<feature type="binding site" evidence="2">
    <location>
        <position position="212"/>
    </location>
    <ligand>
        <name>Mg(2+)</name>
        <dbReference type="ChEBI" id="CHEBI:18420"/>
        <label>1</label>
        <note>catalytic</note>
    </ligand>
</feature>
<dbReference type="GO" id="GO:0008934">
    <property type="term" value="F:inositol monophosphate 1-phosphatase activity"/>
    <property type="evidence" value="ECO:0007669"/>
    <property type="project" value="TreeGrafter"/>
</dbReference>
<dbReference type="Gene3D" id="3.40.190.80">
    <property type="match status" value="1"/>
</dbReference>
<dbReference type="RefSeq" id="WP_085750018.1">
    <property type="nucleotide sequence ID" value="NZ_BSPR01000008.1"/>
</dbReference>